<dbReference type="Proteomes" id="UP000327030">
    <property type="component" value="Chromosome 1"/>
</dbReference>
<dbReference type="PROSITE" id="PS50893">
    <property type="entry name" value="ABC_TRANSPORTER_2"/>
    <property type="match status" value="1"/>
</dbReference>
<organism evidence="6 7">
    <name type="scientific">Pseudobutyrivibrio xylanivorans</name>
    <dbReference type="NCBI Taxonomy" id="185007"/>
    <lineage>
        <taxon>Bacteria</taxon>
        <taxon>Bacillati</taxon>
        <taxon>Bacillota</taxon>
        <taxon>Clostridia</taxon>
        <taxon>Lachnospirales</taxon>
        <taxon>Lachnospiraceae</taxon>
        <taxon>Pseudobutyrivibrio</taxon>
    </lineage>
</organism>
<dbReference type="OrthoDB" id="9801958at2"/>
<dbReference type="Gene3D" id="3.40.50.300">
    <property type="entry name" value="P-loop containing nucleotide triphosphate hydrolases"/>
    <property type="match status" value="1"/>
</dbReference>
<dbReference type="EMBL" id="CP043028">
    <property type="protein sequence ID" value="QFJ55190.1"/>
    <property type="molecule type" value="Genomic_DNA"/>
</dbReference>
<dbReference type="SMART" id="SM00382">
    <property type="entry name" value="AAA"/>
    <property type="match status" value="1"/>
</dbReference>
<reference evidence="7" key="1">
    <citation type="submission" date="2019-08" db="EMBL/GenBank/DDBJ databases">
        <title>Complete Genome Sequence of the Polysaccharide-Degrading Rumen Bacterium Pseudobutyrivibrio xylanivorans MA3014.</title>
        <authorList>
            <person name="Palevich N."/>
            <person name="Maclean P.H."/>
            <person name="Kelly W.J."/>
            <person name="Leahy S.C."/>
            <person name="Rakonjac J."/>
            <person name="Attwood G.T."/>
        </authorList>
    </citation>
    <scope>NUCLEOTIDE SEQUENCE [LARGE SCALE GENOMIC DNA]</scope>
    <source>
        <strain evidence="7">MA3014</strain>
    </source>
</reference>
<evidence type="ECO:0000256" key="2">
    <source>
        <dbReference type="ARBA" id="ARBA00022448"/>
    </source>
</evidence>
<gene>
    <name evidence="6" type="ORF">FXF36_10115</name>
</gene>
<dbReference type="SUPFAM" id="SSF52540">
    <property type="entry name" value="P-loop containing nucleoside triphosphate hydrolases"/>
    <property type="match status" value="1"/>
</dbReference>
<accession>A0A5P6VRV0</accession>
<dbReference type="RefSeq" id="WP_151623743.1">
    <property type="nucleotide sequence ID" value="NZ_CP043028.1"/>
</dbReference>
<comment type="similarity">
    <text evidence="1">Belongs to the ABC transporter superfamily.</text>
</comment>
<evidence type="ECO:0000256" key="3">
    <source>
        <dbReference type="ARBA" id="ARBA00022741"/>
    </source>
</evidence>
<keyword evidence="4 6" id="KW-0067">ATP-binding</keyword>
<evidence type="ECO:0000313" key="6">
    <source>
        <dbReference type="EMBL" id="QFJ55190.1"/>
    </source>
</evidence>
<feature type="domain" description="ABC transporter" evidence="5">
    <location>
        <begin position="3"/>
        <end position="192"/>
    </location>
</feature>
<dbReference type="PANTHER" id="PTHR42711">
    <property type="entry name" value="ABC TRANSPORTER ATP-BINDING PROTEIN"/>
    <property type="match status" value="1"/>
</dbReference>
<proteinExistence type="inferred from homology"/>
<dbReference type="AlphaFoldDB" id="A0A5P6VRV0"/>
<protein>
    <submittedName>
        <fullName evidence="6">ATP-binding cassette domain-containing protein</fullName>
    </submittedName>
</protein>
<dbReference type="GO" id="GO:0005524">
    <property type="term" value="F:ATP binding"/>
    <property type="evidence" value="ECO:0007669"/>
    <property type="project" value="UniProtKB-KW"/>
</dbReference>
<keyword evidence="3" id="KW-0547">Nucleotide-binding</keyword>
<evidence type="ECO:0000313" key="7">
    <source>
        <dbReference type="Proteomes" id="UP000327030"/>
    </source>
</evidence>
<dbReference type="KEGG" id="pxv:FXF36_10115"/>
<dbReference type="InterPro" id="IPR027417">
    <property type="entry name" value="P-loop_NTPase"/>
</dbReference>
<dbReference type="PANTHER" id="PTHR42711:SF5">
    <property type="entry name" value="ABC TRANSPORTER ATP-BINDING PROTEIN NATA"/>
    <property type="match status" value="1"/>
</dbReference>
<sequence>MTIILDHITKSYDGRKVIDDLNVEIEDGRCYAFVGPEGAGKTTALKIFMGLEQPDSGHVARMGDYKYPTLHSAYVSQAGQLNLRKNAIWNVKKAHRWASKGRAIEELKRFLLEERMDIPVSELTDVERRLVEIVRAFFVPADFIVLDEPFLGMDDALREKVLGHIMTIQGSRPLLIASRSEEGLEFARKIRM</sequence>
<dbReference type="InterPro" id="IPR003593">
    <property type="entry name" value="AAA+_ATPase"/>
</dbReference>
<dbReference type="GO" id="GO:0016887">
    <property type="term" value="F:ATP hydrolysis activity"/>
    <property type="evidence" value="ECO:0007669"/>
    <property type="project" value="InterPro"/>
</dbReference>
<dbReference type="Pfam" id="PF00005">
    <property type="entry name" value="ABC_tran"/>
    <property type="match status" value="1"/>
</dbReference>
<evidence type="ECO:0000256" key="1">
    <source>
        <dbReference type="ARBA" id="ARBA00005417"/>
    </source>
</evidence>
<evidence type="ECO:0000256" key="4">
    <source>
        <dbReference type="ARBA" id="ARBA00022840"/>
    </source>
</evidence>
<dbReference type="InterPro" id="IPR003439">
    <property type="entry name" value="ABC_transporter-like_ATP-bd"/>
</dbReference>
<evidence type="ECO:0000259" key="5">
    <source>
        <dbReference type="PROSITE" id="PS50893"/>
    </source>
</evidence>
<dbReference type="InterPro" id="IPR050763">
    <property type="entry name" value="ABC_transporter_ATP-binding"/>
</dbReference>
<name>A0A5P6VRV0_PSEXY</name>
<keyword evidence="2" id="KW-0813">Transport</keyword>